<dbReference type="RefSeq" id="WP_311193651.1">
    <property type="nucleotide sequence ID" value="NZ_CP115541.1"/>
</dbReference>
<protein>
    <submittedName>
        <fullName evidence="2">Tetratricopeptide repeat protein</fullName>
    </submittedName>
</protein>
<evidence type="ECO:0000313" key="3">
    <source>
        <dbReference type="Proteomes" id="UP001302072"/>
    </source>
</evidence>
<accession>A0ABY9YVU3</accession>
<gene>
    <name evidence="2" type="ORF">PDM29_09875</name>
</gene>
<keyword evidence="1" id="KW-0732">Signal</keyword>
<feature type="chain" id="PRO_5046134416" evidence="1">
    <location>
        <begin position="23"/>
        <end position="490"/>
    </location>
</feature>
<dbReference type="SUPFAM" id="SSF48452">
    <property type="entry name" value="TPR-like"/>
    <property type="match status" value="1"/>
</dbReference>
<dbReference type="Gene3D" id="1.25.40.10">
    <property type="entry name" value="Tetratricopeptide repeat domain"/>
    <property type="match status" value="2"/>
</dbReference>
<evidence type="ECO:0000313" key="2">
    <source>
        <dbReference type="EMBL" id="WNH54560.1"/>
    </source>
</evidence>
<name>A0ABY9YVU3_9GAMM</name>
<feature type="signal peptide" evidence="1">
    <location>
        <begin position="1"/>
        <end position="22"/>
    </location>
</feature>
<dbReference type="InterPro" id="IPR011990">
    <property type="entry name" value="TPR-like_helical_dom_sf"/>
</dbReference>
<sequence>MSRCRRNALAVMLSLCLLPAIAAAGVDPAFNEALQAASNQVAQGDSLGAAIAYERLLADPRLETLEPESRSEVWAHAAIAAGVQGDDTLAEQRVQKALDIKPDYAEARLLLAGHQISRGQLDAAADNMIRAIRDSKDTPALAEDQVWYISMHLRKDPARRLALLQGLFDQHWKPDGIEPIWYWVDLAELQVESPQSDRVAATLERVDAPLPLIQLRADKRFDRFIQRGDARFDPVAAAQRYIDQMRVETMLSPGLNEAAVALANALLVTGQAEDVVGMTQSLGDFAAQARSLPEAEEARPVGMMLNARARAFWQLGRNDEAIQTQELATRMASPGDDTEQKLRLASSYTGLHRPALARQTLRDMGELSVQGEGMTQVILLQAAQQLADADAQQQAHNALAAVRAQAPAYTMLGLVTDHRLDEAAAVLAERLADPYERGSALLELQQLRERPELPGDKDFHASWKQFKARADVIAAAEKVGRIESYALYSE</sequence>
<reference evidence="2 3" key="1">
    <citation type="submission" date="2022-12" db="EMBL/GenBank/DDBJ databases">
        <title>Two new species, Stenotrophomonas aracearum and Stenotrophomonas oahuensis, isolated from Anthurium (Araceae family) in Hawaii.</title>
        <authorList>
            <person name="Chunag S.C."/>
            <person name="Dobhal S."/>
            <person name="Alvarez A."/>
            <person name="Arif M."/>
        </authorList>
    </citation>
    <scope>NUCLEOTIDE SEQUENCE [LARGE SCALE GENOMIC DNA]</scope>
    <source>
        <strain evidence="2 3">A5586</strain>
    </source>
</reference>
<dbReference type="EMBL" id="CP115541">
    <property type="protein sequence ID" value="WNH54560.1"/>
    <property type="molecule type" value="Genomic_DNA"/>
</dbReference>
<keyword evidence="3" id="KW-1185">Reference proteome</keyword>
<evidence type="ECO:0000256" key="1">
    <source>
        <dbReference type="SAM" id="SignalP"/>
    </source>
</evidence>
<proteinExistence type="predicted"/>
<dbReference type="Proteomes" id="UP001302072">
    <property type="component" value="Chromosome"/>
</dbReference>
<organism evidence="2 3">
    <name type="scientific">Stenotrophomonas oahuensis</name>
    <dbReference type="NCBI Taxonomy" id="3003271"/>
    <lineage>
        <taxon>Bacteria</taxon>
        <taxon>Pseudomonadati</taxon>
        <taxon>Pseudomonadota</taxon>
        <taxon>Gammaproteobacteria</taxon>
        <taxon>Lysobacterales</taxon>
        <taxon>Lysobacteraceae</taxon>
        <taxon>Stenotrophomonas</taxon>
    </lineage>
</organism>